<evidence type="ECO:0000313" key="11">
    <source>
        <dbReference type="EMBL" id="MFB9753159.1"/>
    </source>
</evidence>
<feature type="transmembrane region" description="Helical" evidence="8">
    <location>
        <begin position="243"/>
        <end position="269"/>
    </location>
</feature>
<feature type="transmembrane region" description="Helical" evidence="8">
    <location>
        <begin position="316"/>
        <end position="340"/>
    </location>
</feature>
<comment type="subcellular location">
    <subcellularLocation>
        <location evidence="1">Cell membrane</location>
        <topology evidence="1">Multi-pass membrane protein</topology>
    </subcellularLocation>
</comment>
<sequence>MNKLPNEWEAVWRQNGLDPDDIICWMIGDRTTQGEFVDTHVLLGRDKLTILSSGAPPSQEKHYKGFAKKKRKRRGKEDDAPSPLHAGPWSVETIGLDKLEAVTVVNLVASGMIVVKEDGAERIVASFTNGHMGRAAKLASVFAKLKKGEEIDARELEEEQAMSCPKCGMIYPEKNRQICPKCLKKHAIFMRLLSFAGKYKRSIFYIVLFMLLNSATGLVIPYLQGTVLFDQALGGEGYFAGKIGLVIALMIGFRTLSLVFGVLFGTIIAKLGANVSFDLKSTVFAAMQRLSLNFFQRKQTGQLMTRVNNDATELQYFFVDGMSYFIVNAMNIIGITVILLMMDWKLTLLCFIPLPIVFVIIRKVFPRLWRMSWRRHRKVSAMNSIISDTIRGTRVVKAFGKERNEIERFQSANMSFSGAEQSFNKLGGTVFPVLNLLTQTGGILIWSFGGWMVMKDQFSFGQVLTFVNYMHLLYGPIQFMNNIVNWWSYCMSAAQRIFEIQDAVPEVEEKEDAIELADLRGDIRVSGVVFGYEPNKAILKQVSMHAKPGQMIGVVGHSGAGKSTLVNLISRLYDVNEGEIRIDGINVKDLSAATLRKHIGIVSQDVYVFSGSIAENIAYADENCTLGDIVNAAKIANAHDYIEKLPDGYDTIIGTGGYNLSGGEKQRLSIARAILHNPKILILDEATASLDTETELQIQEALDSLIKGRTTIAIAHRLSTLRNADYLVVMDQGKVVEAGSHDELMGKEGMYHKLVQKHDEALKMKEVIIA</sequence>
<dbReference type="InterPro" id="IPR003593">
    <property type="entry name" value="AAA+_ATPase"/>
</dbReference>
<evidence type="ECO:0000256" key="8">
    <source>
        <dbReference type="SAM" id="Phobius"/>
    </source>
</evidence>
<dbReference type="PANTHER" id="PTHR43394">
    <property type="entry name" value="ATP-DEPENDENT PERMEASE MDL1, MITOCHONDRIAL"/>
    <property type="match status" value="1"/>
</dbReference>
<dbReference type="Gene3D" id="1.20.1560.10">
    <property type="entry name" value="ABC transporter type 1, transmembrane domain"/>
    <property type="match status" value="1"/>
</dbReference>
<evidence type="ECO:0000256" key="6">
    <source>
        <dbReference type="ARBA" id="ARBA00023136"/>
    </source>
</evidence>
<evidence type="ECO:0000256" key="7">
    <source>
        <dbReference type="SAM" id="MobiDB-lite"/>
    </source>
</evidence>
<name>A0ABV5VXX2_9BACL</name>
<keyword evidence="6 8" id="KW-0472">Membrane</keyword>
<gene>
    <name evidence="11" type="ORF">ACFFNY_16455</name>
</gene>
<keyword evidence="3" id="KW-0547">Nucleotide-binding</keyword>
<feature type="region of interest" description="Disordered" evidence="7">
    <location>
        <begin position="52"/>
        <end position="87"/>
    </location>
</feature>
<dbReference type="InterPro" id="IPR036640">
    <property type="entry name" value="ABC1_TM_sf"/>
</dbReference>
<keyword evidence="12" id="KW-1185">Reference proteome</keyword>
<dbReference type="PROSITE" id="PS50893">
    <property type="entry name" value="ABC_TRANSPORTER_2"/>
    <property type="match status" value="1"/>
</dbReference>
<feature type="transmembrane region" description="Helical" evidence="8">
    <location>
        <begin position="203"/>
        <end position="223"/>
    </location>
</feature>
<dbReference type="Pfam" id="PF00664">
    <property type="entry name" value="ABC_membrane"/>
    <property type="match status" value="1"/>
</dbReference>
<evidence type="ECO:0000256" key="3">
    <source>
        <dbReference type="ARBA" id="ARBA00022741"/>
    </source>
</evidence>
<feature type="transmembrane region" description="Helical" evidence="8">
    <location>
        <begin position="346"/>
        <end position="365"/>
    </location>
</feature>
<dbReference type="InterPro" id="IPR003439">
    <property type="entry name" value="ABC_transporter-like_ATP-bd"/>
</dbReference>
<evidence type="ECO:0000256" key="5">
    <source>
        <dbReference type="ARBA" id="ARBA00022989"/>
    </source>
</evidence>
<comment type="caution">
    <text evidence="11">The sequence shown here is derived from an EMBL/GenBank/DDBJ whole genome shotgun (WGS) entry which is preliminary data.</text>
</comment>
<dbReference type="Gene3D" id="3.40.50.300">
    <property type="entry name" value="P-loop containing nucleotide triphosphate hydrolases"/>
    <property type="match status" value="1"/>
</dbReference>
<reference evidence="11 12" key="1">
    <citation type="submission" date="2024-09" db="EMBL/GenBank/DDBJ databases">
        <authorList>
            <person name="Sun Q."/>
            <person name="Mori K."/>
        </authorList>
    </citation>
    <scope>NUCLEOTIDE SEQUENCE [LARGE SCALE GENOMIC DNA]</scope>
    <source>
        <strain evidence="11 12">JCM 12520</strain>
    </source>
</reference>
<keyword evidence="2 8" id="KW-0812">Transmembrane</keyword>
<dbReference type="CDD" id="cd18563">
    <property type="entry name" value="ABC_6TM_exporter_like"/>
    <property type="match status" value="1"/>
</dbReference>
<dbReference type="RefSeq" id="WP_344902191.1">
    <property type="nucleotide sequence ID" value="NZ_BAAAYO010000001.1"/>
</dbReference>
<dbReference type="GO" id="GO:0005524">
    <property type="term" value="F:ATP binding"/>
    <property type="evidence" value="ECO:0007669"/>
    <property type="project" value="UniProtKB-KW"/>
</dbReference>
<dbReference type="InterPro" id="IPR027417">
    <property type="entry name" value="P-loop_NTPase"/>
</dbReference>
<dbReference type="PROSITE" id="PS50929">
    <property type="entry name" value="ABC_TM1F"/>
    <property type="match status" value="1"/>
</dbReference>
<dbReference type="InterPro" id="IPR039421">
    <property type="entry name" value="Type_1_exporter"/>
</dbReference>
<dbReference type="InterPro" id="IPR017871">
    <property type="entry name" value="ABC_transporter-like_CS"/>
</dbReference>
<dbReference type="Proteomes" id="UP001589619">
    <property type="component" value="Unassembled WGS sequence"/>
</dbReference>
<evidence type="ECO:0000256" key="1">
    <source>
        <dbReference type="ARBA" id="ARBA00004651"/>
    </source>
</evidence>
<organism evidence="11 12">
    <name type="scientific">Paenibacillus hodogayensis</name>
    <dbReference type="NCBI Taxonomy" id="279208"/>
    <lineage>
        <taxon>Bacteria</taxon>
        <taxon>Bacillati</taxon>
        <taxon>Bacillota</taxon>
        <taxon>Bacilli</taxon>
        <taxon>Bacillales</taxon>
        <taxon>Paenibacillaceae</taxon>
        <taxon>Paenibacillus</taxon>
    </lineage>
</organism>
<keyword evidence="4 11" id="KW-0067">ATP-binding</keyword>
<accession>A0ABV5VXX2</accession>
<dbReference type="PANTHER" id="PTHR43394:SF1">
    <property type="entry name" value="ATP-BINDING CASSETTE SUB-FAMILY B MEMBER 10, MITOCHONDRIAL"/>
    <property type="match status" value="1"/>
</dbReference>
<feature type="domain" description="ABC transporter" evidence="9">
    <location>
        <begin position="523"/>
        <end position="757"/>
    </location>
</feature>
<protein>
    <submittedName>
        <fullName evidence="11">ABC transporter ATP-binding protein</fullName>
    </submittedName>
</protein>
<dbReference type="InterPro" id="IPR011527">
    <property type="entry name" value="ABC1_TM_dom"/>
</dbReference>
<feature type="compositionally biased region" description="Basic residues" evidence="7">
    <location>
        <begin position="64"/>
        <end position="74"/>
    </location>
</feature>
<evidence type="ECO:0000256" key="2">
    <source>
        <dbReference type="ARBA" id="ARBA00022692"/>
    </source>
</evidence>
<evidence type="ECO:0000259" key="10">
    <source>
        <dbReference type="PROSITE" id="PS50929"/>
    </source>
</evidence>
<dbReference type="SMART" id="SM00382">
    <property type="entry name" value="AAA"/>
    <property type="match status" value="1"/>
</dbReference>
<evidence type="ECO:0000259" key="9">
    <source>
        <dbReference type="PROSITE" id="PS50893"/>
    </source>
</evidence>
<proteinExistence type="predicted"/>
<dbReference type="EMBL" id="JBHMAG010000012">
    <property type="protein sequence ID" value="MFB9753159.1"/>
    <property type="molecule type" value="Genomic_DNA"/>
</dbReference>
<dbReference type="PROSITE" id="PS00211">
    <property type="entry name" value="ABC_TRANSPORTER_1"/>
    <property type="match status" value="1"/>
</dbReference>
<evidence type="ECO:0000313" key="12">
    <source>
        <dbReference type="Proteomes" id="UP001589619"/>
    </source>
</evidence>
<dbReference type="Pfam" id="PF00005">
    <property type="entry name" value="ABC_tran"/>
    <property type="match status" value="1"/>
</dbReference>
<evidence type="ECO:0000256" key="4">
    <source>
        <dbReference type="ARBA" id="ARBA00022840"/>
    </source>
</evidence>
<dbReference type="SUPFAM" id="SSF52540">
    <property type="entry name" value="P-loop containing nucleoside triphosphate hydrolases"/>
    <property type="match status" value="1"/>
</dbReference>
<feature type="domain" description="ABC transmembrane type-1" evidence="10">
    <location>
        <begin position="206"/>
        <end position="485"/>
    </location>
</feature>
<dbReference type="SUPFAM" id="SSF90123">
    <property type="entry name" value="ABC transporter transmembrane region"/>
    <property type="match status" value="1"/>
</dbReference>
<keyword evidence="5 8" id="KW-1133">Transmembrane helix</keyword>